<evidence type="ECO:0000313" key="5">
    <source>
        <dbReference type="EMBL" id="CAD7284596.1"/>
    </source>
</evidence>
<dbReference type="InterPro" id="IPR001314">
    <property type="entry name" value="Peptidase_S1A"/>
</dbReference>
<dbReference type="GO" id="GO:0006508">
    <property type="term" value="P:proteolysis"/>
    <property type="evidence" value="ECO:0007669"/>
    <property type="project" value="UniProtKB-KW"/>
</dbReference>
<keyword evidence="3" id="KW-0378">Hydrolase</keyword>
<dbReference type="InterPro" id="IPR009003">
    <property type="entry name" value="Peptidase_S1_PA"/>
</dbReference>
<evidence type="ECO:0000313" key="6">
    <source>
        <dbReference type="Proteomes" id="UP000678499"/>
    </source>
</evidence>
<dbReference type="InterPro" id="IPR001254">
    <property type="entry name" value="Trypsin_dom"/>
</dbReference>
<accession>A0A7R9GJ93</accession>
<keyword evidence="3" id="KW-0645">Protease</keyword>
<organism evidence="5">
    <name type="scientific">Notodromas monacha</name>
    <dbReference type="NCBI Taxonomy" id="399045"/>
    <lineage>
        <taxon>Eukaryota</taxon>
        <taxon>Metazoa</taxon>
        <taxon>Ecdysozoa</taxon>
        <taxon>Arthropoda</taxon>
        <taxon>Crustacea</taxon>
        <taxon>Oligostraca</taxon>
        <taxon>Ostracoda</taxon>
        <taxon>Podocopa</taxon>
        <taxon>Podocopida</taxon>
        <taxon>Cypridocopina</taxon>
        <taxon>Cypridoidea</taxon>
        <taxon>Cyprididae</taxon>
        <taxon>Notodromas</taxon>
    </lineage>
</organism>
<dbReference type="SUPFAM" id="SSF50494">
    <property type="entry name" value="Trypsin-like serine proteases"/>
    <property type="match status" value="1"/>
</dbReference>
<dbReference type="InterPro" id="IPR018114">
    <property type="entry name" value="TRYPSIN_HIS"/>
</dbReference>
<evidence type="ECO:0000259" key="4">
    <source>
        <dbReference type="PROSITE" id="PS50240"/>
    </source>
</evidence>
<keyword evidence="1" id="KW-1015">Disulfide bond</keyword>
<dbReference type="InterPro" id="IPR043504">
    <property type="entry name" value="Peptidase_S1_PA_chymotrypsin"/>
</dbReference>
<dbReference type="Gene3D" id="2.40.10.10">
    <property type="entry name" value="Trypsin-like serine proteases"/>
    <property type="match status" value="1"/>
</dbReference>
<dbReference type="InterPro" id="IPR033116">
    <property type="entry name" value="TRYPSIN_SER"/>
</dbReference>
<evidence type="ECO:0000256" key="1">
    <source>
        <dbReference type="ARBA" id="ARBA00023157"/>
    </source>
</evidence>
<gene>
    <name evidence="5" type="ORF">NMOB1V02_LOCUS12201</name>
</gene>
<comment type="similarity">
    <text evidence="2">Belongs to the peptidase S1 family. CLIP subfamily.</text>
</comment>
<feature type="domain" description="Peptidase S1" evidence="4">
    <location>
        <begin position="17"/>
        <end position="255"/>
    </location>
</feature>
<dbReference type="OrthoDB" id="93664at2759"/>
<dbReference type="PROSITE" id="PS50240">
    <property type="entry name" value="TRYPSIN_DOM"/>
    <property type="match status" value="1"/>
</dbReference>
<dbReference type="PROSITE" id="PS00135">
    <property type="entry name" value="TRYPSIN_SER"/>
    <property type="match status" value="1"/>
</dbReference>
<protein>
    <recommendedName>
        <fullName evidence="4">Peptidase S1 domain-containing protein</fullName>
    </recommendedName>
</protein>
<dbReference type="FunFam" id="2.40.10.10:FF:000002">
    <property type="entry name" value="Transmembrane protease serine"/>
    <property type="match status" value="1"/>
</dbReference>
<sequence length="257" mass="27960">MLMRLGHAPWMQPHNRFVHRSLSMKGEHPWQVSIQSCRFKDCPGDTVGKHFCGGTLIGPRWVLTAAHCALAVLNLSSDRVQIVFGTSHIDKLAHPAARTKENDIALLKLKGRVQFSKNGPPSGLYPGIPGPELCDIQGDHVDQCVVTGYGRISEGGRSSPKLKAATILFVPTEKCQKQIPQKVIQKTMMCAGAEGRDACQGDSGGPLVCKLKGTPDNKFYLMGVTSWGIGCATPHTPGVYSEVACYMDWIKNVTKHV</sequence>
<dbReference type="PANTHER" id="PTHR24253">
    <property type="entry name" value="TRANSMEMBRANE PROTEASE SERINE"/>
    <property type="match status" value="1"/>
</dbReference>
<dbReference type="CDD" id="cd00190">
    <property type="entry name" value="Tryp_SPc"/>
    <property type="match status" value="1"/>
</dbReference>
<evidence type="ECO:0000256" key="2">
    <source>
        <dbReference type="ARBA" id="ARBA00024195"/>
    </source>
</evidence>
<dbReference type="SMART" id="SM00020">
    <property type="entry name" value="Tryp_SPc"/>
    <property type="match status" value="1"/>
</dbReference>
<proteinExistence type="inferred from homology"/>
<keyword evidence="6" id="KW-1185">Reference proteome</keyword>
<reference evidence="5" key="1">
    <citation type="submission" date="2020-11" db="EMBL/GenBank/DDBJ databases">
        <authorList>
            <person name="Tran Van P."/>
        </authorList>
    </citation>
    <scope>NUCLEOTIDE SEQUENCE</scope>
</reference>
<dbReference type="Proteomes" id="UP000678499">
    <property type="component" value="Unassembled WGS sequence"/>
</dbReference>
<dbReference type="PRINTS" id="PR00722">
    <property type="entry name" value="CHYMOTRYPSIN"/>
</dbReference>
<name>A0A7R9GJ93_9CRUS</name>
<keyword evidence="3" id="KW-0720">Serine protease</keyword>
<dbReference type="AlphaFoldDB" id="A0A7R9GJ93"/>
<dbReference type="GO" id="GO:0004252">
    <property type="term" value="F:serine-type endopeptidase activity"/>
    <property type="evidence" value="ECO:0007669"/>
    <property type="project" value="InterPro"/>
</dbReference>
<dbReference type="PROSITE" id="PS00134">
    <property type="entry name" value="TRYPSIN_HIS"/>
    <property type="match status" value="1"/>
</dbReference>
<dbReference type="EMBL" id="OA890896">
    <property type="protein sequence ID" value="CAD7284596.1"/>
    <property type="molecule type" value="Genomic_DNA"/>
</dbReference>
<evidence type="ECO:0000256" key="3">
    <source>
        <dbReference type="RuleBase" id="RU363034"/>
    </source>
</evidence>
<dbReference type="EMBL" id="CAJPEX010008859">
    <property type="protein sequence ID" value="CAG0924748.1"/>
    <property type="molecule type" value="Genomic_DNA"/>
</dbReference>
<dbReference type="Pfam" id="PF00089">
    <property type="entry name" value="Trypsin"/>
    <property type="match status" value="1"/>
</dbReference>
<dbReference type="PANTHER" id="PTHR24253:SF153">
    <property type="entry name" value="SERINE PROTEASE HEPSIN"/>
    <property type="match status" value="1"/>
</dbReference>